<name>A0A5N6NFD1_9ASTR</name>
<proteinExistence type="predicted"/>
<evidence type="ECO:0000313" key="1">
    <source>
        <dbReference type="EMBL" id="KAD4586000.1"/>
    </source>
</evidence>
<dbReference type="EMBL" id="SZYD01000012">
    <property type="protein sequence ID" value="KAD4586000.1"/>
    <property type="molecule type" value="Genomic_DNA"/>
</dbReference>
<dbReference type="AlphaFoldDB" id="A0A5N6NFD1"/>
<sequence length="150" mass="16886">MNQYDRSSLKGQGRLPPSGEAPTYSLAFRTTFWRVSNLLSGEVRYKENEVDNLDDKEDRSIAGDYGLNPSPAVVGVRVSSEPRRLCGGSLAFTTSSWVFTSVITVNQLGLKLLMYRWMNKIEQQWWFSGLRLTSEGVVVSRCSFLPPISK</sequence>
<reference evidence="1 2" key="1">
    <citation type="submission" date="2019-05" db="EMBL/GenBank/DDBJ databases">
        <title>Mikania micrantha, genome provides insights into the molecular mechanism of rapid growth.</title>
        <authorList>
            <person name="Liu B."/>
        </authorList>
    </citation>
    <scope>NUCLEOTIDE SEQUENCE [LARGE SCALE GENOMIC DNA]</scope>
    <source>
        <strain evidence="1">NLD-2019</strain>
        <tissue evidence="1">Leaf</tissue>
    </source>
</reference>
<organism evidence="1 2">
    <name type="scientific">Mikania micrantha</name>
    <name type="common">bitter vine</name>
    <dbReference type="NCBI Taxonomy" id="192012"/>
    <lineage>
        <taxon>Eukaryota</taxon>
        <taxon>Viridiplantae</taxon>
        <taxon>Streptophyta</taxon>
        <taxon>Embryophyta</taxon>
        <taxon>Tracheophyta</taxon>
        <taxon>Spermatophyta</taxon>
        <taxon>Magnoliopsida</taxon>
        <taxon>eudicotyledons</taxon>
        <taxon>Gunneridae</taxon>
        <taxon>Pentapetalae</taxon>
        <taxon>asterids</taxon>
        <taxon>campanulids</taxon>
        <taxon>Asterales</taxon>
        <taxon>Asteraceae</taxon>
        <taxon>Asteroideae</taxon>
        <taxon>Heliantheae alliance</taxon>
        <taxon>Eupatorieae</taxon>
        <taxon>Mikania</taxon>
    </lineage>
</organism>
<evidence type="ECO:0000313" key="2">
    <source>
        <dbReference type="Proteomes" id="UP000326396"/>
    </source>
</evidence>
<accession>A0A5N6NFD1</accession>
<comment type="caution">
    <text evidence="1">The sequence shown here is derived from an EMBL/GenBank/DDBJ whole genome shotgun (WGS) entry which is preliminary data.</text>
</comment>
<dbReference type="Proteomes" id="UP000326396">
    <property type="component" value="Linkage Group LG2"/>
</dbReference>
<keyword evidence="2" id="KW-1185">Reference proteome</keyword>
<gene>
    <name evidence="1" type="ORF">E3N88_23601</name>
</gene>
<protein>
    <submittedName>
        <fullName evidence="1">Uncharacterized protein</fullName>
    </submittedName>
</protein>